<keyword evidence="2" id="KW-1185">Reference proteome</keyword>
<dbReference type="Proteomes" id="UP000246303">
    <property type="component" value="Unassembled WGS sequence"/>
</dbReference>
<evidence type="ECO:0000313" key="1">
    <source>
        <dbReference type="EMBL" id="PXA64694.1"/>
    </source>
</evidence>
<reference evidence="1 2" key="1">
    <citation type="submission" date="2018-05" db="EMBL/GenBank/DDBJ databases">
        <title>Genetic diversity of glacier-inhabiting Cryobacterium bacteria in China and description of Cryobacterium mengkeensis sp. nov. and Arthrobacter glacialis sp. nov.</title>
        <authorList>
            <person name="Liu Q."/>
            <person name="Xin Y.-H."/>
        </authorList>
    </citation>
    <scope>NUCLEOTIDE SEQUENCE [LARGE SCALE GENOMIC DNA]</scope>
    <source>
        <strain evidence="1 2">GP3</strain>
    </source>
</reference>
<dbReference type="EMBL" id="QHLZ01000009">
    <property type="protein sequence ID" value="PXA64694.1"/>
    <property type="molecule type" value="Genomic_DNA"/>
</dbReference>
<sequence>MLQAKCTNSKSVKLLGERAGGRNTAMVSIDDRSEQPSDRLVPGACEKDLVASKGGKSVIGTPMERHSSLELAVPVGGQEGPTVSPNSRSIVPLACSP</sequence>
<comment type="caution">
    <text evidence="1">The sequence shown here is derived from an EMBL/GenBank/DDBJ whole genome shotgun (WGS) entry which is preliminary data.</text>
</comment>
<gene>
    <name evidence="1" type="ORF">CVS29_14175</name>
</gene>
<evidence type="ECO:0000313" key="2">
    <source>
        <dbReference type="Proteomes" id="UP000246303"/>
    </source>
</evidence>
<organism evidence="1 2">
    <name type="scientific">Arthrobacter psychrochitiniphilus</name>
    <dbReference type="NCBI Taxonomy" id="291045"/>
    <lineage>
        <taxon>Bacteria</taxon>
        <taxon>Bacillati</taxon>
        <taxon>Actinomycetota</taxon>
        <taxon>Actinomycetes</taxon>
        <taxon>Micrococcales</taxon>
        <taxon>Micrococcaceae</taxon>
        <taxon>Arthrobacter</taxon>
    </lineage>
</organism>
<accession>A0A2V3DRC8</accession>
<proteinExistence type="predicted"/>
<name>A0A2V3DRC8_9MICC</name>
<dbReference type="AlphaFoldDB" id="A0A2V3DRC8"/>
<protein>
    <submittedName>
        <fullName evidence="1">Uncharacterized protein</fullName>
    </submittedName>
</protein>